<dbReference type="GO" id="GO:0003824">
    <property type="term" value="F:catalytic activity"/>
    <property type="evidence" value="ECO:0007669"/>
    <property type="project" value="InterPro"/>
</dbReference>
<sequence>MSARGCRATRGSPPKLTNMKYTNKTNKTSWVPPNGRIGPQEPAVGSSARPEGRYHHAQGGGDSESDANSDEKNCGAMDVETSGSSDTTNGSRRGPPSPGVNIETKKAMTLRNELAKSVKLHLGWLKQMTLSERSKKLTVGAAEGIIERSKALREIYTDGLLENSSLRGKFQQKHQRKGCKIKDLRRQNKELKTALETRPAAKTTADLAKKEDPKISFARVVHGPPKDKKPSKKDTLVKCREAKTSTRFTFTIRSGTLVASAKRELWEAFKGKLRNPRAKTVVRGDQLTIIPDDDNTLEVISKCRTDGLVSQNPELGLTAADVTSIEIKLKLGPRMGCTTHWVIEGFGHTALKCIQELSTCEHCAKQHDSRECTDKDRQSHPKPPKTDRFRLAMTESVKIVQHNVNRQRIASLQLRDFCTENSVDVVLLQEPVTCSYNRIYGFENIRQIAHGDEAGAAIIIINTQIQVIELAIMSSQHMTVVKMSRGRDSEAIAVVSAYFKYNMPTTYFIEKMRAVLIQEPRTIIGADVNGHSCLWHCPRSNKRGRLVEELIDYFDLTVANMPGQTPTYDREGMGSSNIDVTLLTSQVRNLISGWTVRDITDSDHNVISFSLKLRGSVVCALVIHRFNTKKADWDTFARNLRVLKITIDSTTVDSYAYTIINAIQESARKAIPQLRRSNGYTGKQPWWTSELSALRKELAWKRRKGLHHSNRQEYSATRNSYLHTIRAAKAAAWHDFSGQINSNPWGKAFS</sequence>
<accession>A0A6G0XQ09</accession>
<protein>
    <recommendedName>
        <fullName evidence="2">Endonuclease/exonuclease/phosphatase domain-containing protein</fullName>
    </recommendedName>
</protein>
<proteinExistence type="predicted"/>
<evidence type="ECO:0000256" key="1">
    <source>
        <dbReference type="SAM" id="MobiDB-lite"/>
    </source>
</evidence>
<dbReference type="Pfam" id="PF14529">
    <property type="entry name" value="Exo_endo_phos_2"/>
    <property type="match status" value="1"/>
</dbReference>
<keyword evidence="4" id="KW-1185">Reference proteome</keyword>
<name>A0A6G0XQ09_APHCR</name>
<dbReference type="InterPro" id="IPR036691">
    <property type="entry name" value="Endo/exonu/phosph_ase_sf"/>
</dbReference>
<evidence type="ECO:0000313" key="3">
    <source>
        <dbReference type="EMBL" id="KAF0742350.1"/>
    </source>
</evidence>
<dbReference type="OrthoDB" id="6625359at2759"/>
<feature type="region of interest" description="Disordered" evidence="1">
    <location>
        <begin position="1"/>
        <end position="104"/>
    </location>
</feature>
<feature type="compositionally biased region" description="Polar residues" evidence="1">
    <location>
        <begin position="81"/>
        <end position="91"/>
    </location>
</feature>
<evidence type="ECO:0000313" key="4">
    <source>
        <dbReference type="Proteomes" id="UP000478052"/>
    </source>
</evidence>
<feature type="region of interest" description="Disordered" evidence="1">
    <location>
        <begin position="368"/>
        <end position="387"/>
    </location>
</feature>
<dbReference type="PANTHER" id="PTHR33273">
    <property type="entry name" value="DOMAIN-CONTAINING PROTEIN, PUTATIVE-RELATED"/>
    <property type="match status" value="1"/>
</dbReference>
<dbReference type="EMBL" id="VUJU01007661">
    <property type="protein sequence ID" value="KAF0742350.1"/>
    <property type="molecule type" value="Genomic_DNA"/>
</dbReference>
<feature type="compositionally biased region" description="Low complexity" evidence="1">
    <location>
        <begin position="15"/>
        <end position="28"/>
    </location>
</feature>
<gene>
    <name evidence="3" type="ORF">FWK35_00022408</name>
</gene>
<comment type="caution">
    <text evidence="3">The sequence shown here is derived from an EMBL/GenBank/DDBJ whole genome shotgun (WGS) entry which is preliminary data.</text>
</comment>
<dbReference type="Gene3D" id="3.60.10.10">
    <property type="entry name" value="Endonuclease/exonuclease/phosphatase"/>
    <property type="match status" value="1"/>
</dbReference>
<reference evidence="3 4" key="1">
    <citation type="submission" date="2019-08" db="EMBL/GenBank/DDBJ databases">
        <title>Whole genome of Aphis craccivora.</title>
        <authorList>
            <person name="Voronova N.V."/>
            <person name="Shulinski R.S."/>
            <person name="Bandarenka Y.V."/>
            <person name="Zhorov D.G."/>
            <person name="Warner D."/>
        </authorList>
    </citation>
    <scope>NUCLEOTIDE SEQUENCE [LARGE SCALE GENOMIC DNA]</scope>
    <source>
        <strain evidence="3">180601</strain>
        <tissue evidence="3">Whole Body</tissue>
    </source>
</reference>
<dbReference type="PANTHER" id="PTHR33273:SF4">
    <property type="entry name" value="ENDONUCLEASE_EXONUCLEASE_PHOSPHATASE DOMAIN-CONTAINING PROTEIN"/>
    <property type="match status" value="1"/>
</dbReference>
<dbReference type="InterPro" id="IPR005135">
    <property type="entry name" value="Endo/exonuclease/phosphatase"/>
</dbReference>
<feature type="domain" description="Endonuclease/exonuclease/phosphatase" evidence="2">
    <location>
        <begin position="494"/>
        <end position="607"/>
    </location>
</feature>
<organism evidence="3 4">
    <name type="scientific">Aphis craccivora</name>
    <name type="common">Cowpea aphid</name>
    <dbReference type="NCBI Taxonomy" id="307492"/>
    <lineage>
        <taxon>Eukaryota</taxon>
        <taxon>Metazoa</taxon>
        <taxon>Ecdysozoa</taxon>
        <taxon>Arthropoda</taxon>
        <taxon>Hexapoda</taxon>
        <taxon>Insecta</taxon>
        <taxon>Pterygota</taxon>
        <taxon>Neoptera</taxon>
        <taxon>Paraneoptera</taxon>
        <taxon>Hemiptera</taxon>
        <taxon>Sternorrhyncha</taxon>
        <taxon>Aphidomorpha</taxon>
        <taxon>Aphidoidea</taxon>
        <taxon>Aphididae</taxon>
        <taxon>Aphidini</taxon>
        <taxon>Aphis</taxon>
        <taxon>Aphis</taxon>
    </lineage>
</organism>
<evidence type="ECO:0000259" key="2">
    <source>
        <dbReference type="Pfam" id="PF14529"/>
    </source>
</evidence>
<dbReference type="AlphaFoldDB" id="A0A6G0XQ09"/>
<dbReference type="SUPFAM" id="SSF56219">
    <property type="entry name" value="DNase I-like"/>
    <property type="match status" value="1"/>
</dbReference>
<dbReference type="Proteomes" id="UP000478052">
    <property type="component" value="Unassembled WGS sequence"/>
</dbReference>